<evidence type="ECO:0000313" key="2">
    <source>
        <dbReference type="EMBL" id="MDD0815470.1"/>
    </source>
</evidence>
<accession>A0ABT5MGG8</accession>
<dbReference type="Proteomes" id="UP001528672">
    <property type="component" value="Unassembled WGS sequence"/>
</dbReference>
<dbReference type="RefSeq" id="WP_273927164.1">
    <property type="nucleotide sequence ID" value="NZ_JAQSIN010000003.1"/>
</dbReference>
<proteinExistence type="predicted"/>
<dbReference type="Gene3D" id="1.10.10.10">
    <property type="entry name" value="Winged helix-like DNA-binding domain superfamily/Winged helix DNA-binding domain"/>
    <property type="match status" value="1"/>
</dbReference>
<evidence type="ECO:0000313" key="3">
    <source>
        <dbReference type="Proteomes" id="UP001528672"/>
    </source>
</evidence>
<dbReference type="InterPro" id="IPR039422">
    <property type="entry name" value="MarR/SlyA-like"/>
</dbReference>
<comment type="caution">
    <text evidence="2">The sequence shown here is derived from an EMBL/GenBank/DDBJ whole genome shotgun (WGS) entry which is preliminary data.</text>
</comment>
<dbReference type="PROSITE" id="PS50995">
    <property type="entry name" value="HTH_MARR_2"/>
    <property type="match status" value="1"/>
</dbReference>
<dbReference type="InterPro" id="IPR036388">
    <property type="entry name" value="WH-like_DNA-bd_sf"/>
</dbReference>
<organism evidence="2 3">
    <name type="scientific">Curvibacter microcysteis</name>
    <dbReference type="NCBI Taxonomy" id="3026419"/>
    <lineage>
        <taxon>Bacteria</taxon>
        <taxon>Pseudomonadati</taxon>
        <taxon>Pseudomonadota</taxon>
        <taxon>Betaproteobacteria</taxon>
        <taxon>Burkholderiales</taxon>
        <taxon>Comamonadaceae</taxon>
        <taxon>Curvibacter</taxon>
    </lineage>
</organism>
<sequence>MVTQRKTSPSPAVEAVDTRYLETLMGYNARRAALSIIEVFMERMSVYGLKVVDFSVLSLVTHNPGITSRQLCSTLNILPPNLVGIIASMDRRGLIERRPHPSDGRAMGLHLTEAGLALMKDAEQTAADLESDATSRLSATERKTLIRLLQKIYL</sequence>
<evidence type="ECO:0000259" key="1">
    <source>
        <dbReference type="PROSITE" id="PS50995"/>
    </source>
</evidence>
<dbReference type="InterPro" id="IPR036390">
    <property type="entry name" value="WH_DNA-bd_sf"/>
</dbReference>
<dbReference type="SUPFAM" id="SSF46785">
    <property type="entry name" value="Winged helix' DNA-binding domain"/>
    <property type="match status" value="1"/>
</dbReference>
<dbReference type="PANTHER" id="PTHR33164">
    <property type="entry name" value="TRANSCRIPTIONAL REGULATOR, MARR FAMILY"/>
    <property type="match status" value="1"/>
</dbReference>
<reference evidence="2 3" key="1">
    <citation type="submission" date="2023-02" db="EMBL/GenBank/DDBJ databases">
        <title>Bacterial whole genome sequence for Curvibacter sp. HBC28.</title>
        <authorList>
            <person name="Le V."/>
            <person name="Ko S.-R."/>
            <person name="Ahn C.-Y."/>
            <person name="Oh H.-M."/>
        </authorList>
    </citation>
    <scope>NUCLEOTIDE SEQUENCE [LARGE SCALE GENOMIC DNA]</scope>
    <source>
        <strain evidence="2 3">HBC28</strain>
    </source>
</reference>
<dbReference type="PRINTS" id="PR00598">
    <property type="entry name" value="HTHMARR"/>
</dbReference>
<keyword evidence="3" id="KW-1185">Reference proteome</keyword>
<dbReference type="Pfam" id="PF12802">
    <property type="entry name" value="MarR_2"/>
    <property type="match status" value="1"/>
</dbReference>
<dbReference type="InterPro" id="IPR000835">
    <property type="entry name" value="HTH_MarR-typ"/>
</dbReference>
<protein>
    <submittedName>
        <fullName evidence="2">MarR family winged helix-turn-helix transcriptional regulator</fullName>
    </submittedName>
</protein>
<dbReference type="EMBL" id="JAQSIO010000004">
    <property type="protein sequence ID" value="MDD0815470.1"/>
    <property type="molecule type" value="Genomic_DNA"/>
</dbReference>
<dbReference type="SMART" id="SM00347">
    <property type="entry name" value="HTH_MARR"/>
    <property type="match status" value="1"/>
</dbReference>
<gene>
    <name evidence="2" type="ORF">PSQ39_12610</name>
</gene>
<name>A0ABT5MGG8_9BURK</name>
<feature type="domain" description="HTH marR-type" evidence="1">
    <location>
        <begin position="22"/>
        <end position="154"/>
    </location>
</feature>
<dbReference type="PANTHER" id="PTHR33164:SF43">
    <property type="entry name" value="HTH-TYPE TRANSCRIPTIONAL REPRESSOR YETL"/>
    <property type="match status" value="1"/>
</dbReference>